<feature type="region of interest" description="Disordered" evidence="9">
    <location>
        <begin position="559"/>
        <end position="650"/>
    </location>
</feature>
<evidence type="ECO:0000256" key="10">
    <source>
        <dbReference type="SAM" id="Phobius"/>
    </source>
</evidence>
<name>A0A183A649_9TREM</name>
<dbReference type="SMART" id="SM00112">
    <property type="entry name" value="CA"/>
    <property type="match status" value="2"/>
</dbReference>
<feature type="region of interest" description="Disordered" evidence="9">
    <location>
        <begin position="397"/>
        <end position="425"/>
    </location>
</feature>
<dbReference type="CDD" id="cd11304">
    <property type="entry name" value="Cadherin_repeat"/>
    <property type="match status" value="2"/>
</dbReference>
<feature type="compositionally biased region" description="Basic and acidic residues" evidence="9">
    <location>
        <begin position="399"/>
        <end position="409"/>
    </location>
</feature>
<dbReference type="AlphaFoldDB" id="A0A183A649"/>
<dbReference type="GO" id="GO:0007156">
    <property type="term" value="P:homophilic cell adhesion via plasma membrane adhesion molecules"/>
    <property type="evidence" value="ECO:0007669"/>
    <property type="project" value="InterPro"/>
</dbReference>
<feature type="transmembrane region" description="Helical" evidence="10">
    <location>
        <begin position="363"/>
        <end position="390"/>
    </location>
</feature>
<keyword evidence="7" id="KW-0325">Glycoprotein</keyword>
<protein>
    <submittedName>
        <fullName evidence="14">Cadherin domain-containing protein</fullName>
    </submittedName>
</protein>
<keyword evidence="2 10" id="KW-0812">Transmembrane</keyword>
<gene>
    <name evidence="12" type="ORF">ECPE_LOCUS2434</name>
</gene>
<dbReference type="PANTHER" id="PTHR24028">
    <property type="entry name" value="CADHERIN-87A"/>
    <property type="match status" value="1"/>
</dbReference>
<dbReference type="PROSITE" id="PS50268">
    <property type="entry name" value="CADHERIN_2"/>
    <property type="match status" value="2"/>
</dbReference>
<dbReference type="Gene3D" id="2.60.40.60">
    <property type="entry name" value="Cadherins"/>
    <property type="match status" value="2"/>
</dbReference>
<evidence type="ECO:0000256" key="2">
    <source>
        <dbReference type="ARBA" id="ARBA00022692"/>
    </source>
</evidence>
<dbReference type="PANTHER" id="PTHR24028:SF146">
    <property type="entry name" value="CADHERIN 96CB, ISOFORM D-RELATED"/>
    <property type="match status" value="1"/>
</dbReference>
<dbReference type="PROSITE" id="PS00232">
    <property type="entry name" value="CADHERIN_1"/>
    <property type="match status" value="1"/>
</dbReference>
<evidence type="ECO:0000256" key="7">
    <source>
        <dbReference type="ARBA" id="ARBA00023180"/>
    </source>
</evidence>
<dbReference type="InterPro" id="IPR020894">
    <property type="entry name" value="Cadherin_CS"/>
</dbReference>
<evidence type="ECO:0000313" key="12">
    <source>
        <dbReference type="EMBL" id="VDP66463.1"/>
    </source>
</evidence>
<evidence type="ECO:0000259" key="11">
    <source>
        <dbReference type="PROSITE" id="PS50268"/>
    </source>
</evidence>
<evidence type="ECO:0000256" key="8">
    <source>
        <dbReference type="PROSITE-ProRule" id="PRU00043"/>
    </source>
</evidence>
<keyword evidence="3" id="KW-0677">Repeat</keyword>
<feature type="domain" description="Cadherin" evidence="11">
    <location>
        <begin position="134"/>
        <end position="290"/>
    </location>
</feature>
<feature type="compositionally biased region" description="Basic and acidic residues" evidence="9">
    <location>
        <begin position="579"/>
        <end position="595"/>
    </location>
</feature>
<dbReference type="InterPro" id="IPR050174">
    <property type="entry name" value="Protocadherin/Cadherin-CA"/>
</dbReference>
<dbReference type="Proteomes" id="UP000272942">
    <property type="component" value="Unassembled WGS sequence"/>
</dbReference>
<dbReference type="GO" id="GO:0005509">
    <property type="term" value="F:calcium ion binding"/>
    <property type="evidence" value="ECO:0007669"/>
    <property type="project" value="UniProtKB-UniRule"/>
</dbReference>
<feature type="compositionally biased region" description="Low complexity" evidence="9">
    <location>
        <begin position="559"/>
        <end position="568"/>
    </location>
</feature>
<feature type="domain" description="Cadherin" evidence="11">
    <location>
        <begin position="43"/>
        <end position="109"/>
    </location>
</feature>
<keyword evidence="5 10" id="KW-1133">Transmembrane helix</keyword>
<evidence type="ECO:0000256" key="4">
    <source>
        <dbReference type="ARBA" id="ARBA00022837"/>
    </source>
</evidence>
<evidence type="ECO:0000313" key="14">
    <source>
        <dbReference type="WBParaSite" id="ECPE_0000243401-mRNA-1"/>
    </source>
</evidence>
<evidence type="ECO:0000256" key="9">
    <source>
        <dbReference type="SAM" id="MobiDB-lite"/>
    </source>
</evidence>
<reference evidence="12 13" key="2">
    <citation type="submission" date="2018-11" db="EMBL/GenBank/DDBJ databases">
        <authorList>
            <consortium name="Pathogen Informatics"/>
        </authorList>
    </citation>
    <scope>NUCLEOTIDE SEQUENCE [LARGE SCALE GENOMIC DNA]</scope>
    <source>
        <strain evidence="12 13">Egypt</strain>
    </source>
</reference>
<dbReference type="InterPro" id="IPR015919">
    <property type="entry name" value="Cadherin-like_sf"/>
</dbReference>
<dbReference type="InterPro" id="IPR002126">
    <property type="entry name" value="Cadherin-like_dom"/>
</dbReference>
<keyword evidence="4 8" id="KW-0106">Calcium</keyword>
<accession>A0A183A649</accession>
<organism evidence="14">
    <name type="scientific">Echinostoma caproni</name>
    <dbReference type="NCBI Taxonomy" id="27848"/>
    <lineage>
        <taxon>Eukaryota</taxon>
        <taxon>Metazoa</taxon>
        <taxon>Spiralia</taxon>
        <taxon>Lophotrochozoa</taxon>
        <taxon>Platyhelminthes</taxon>
        <taxon>Trematoda</taxon>
        <taxon>Digenea</taxon>
        <taxon>Plagiorchiida</taxon>
        <taxon>Echinostomata</taxon>
        <taxon>Echinostomatoidea</taxon>
        <taxon>Echinostomatidae</taxon>
        <taxon>Echinostoma</taxon>
    </lineage>
</organism>
<proteinExistence type="predicted"/>
<sequence>METAFVHTGRICYPWLNALKDKETSVQDASNSHSQTTYTANQLDEKTGTLMVGPNGLDRERQSSYKFVVTVSDGAATLGRPALAPRERHVVQTVVHITVEDENDNAPRIIYPESHTATFTLACPILQQQLPHTIAQIAVNDSDTGINAEVFYHLSPATESIATERQSNIANSDLRNDSVNLNETTPGPTFTSSDPDVSNTIHLVPFQIDPQNGLLMIVNSPVDEQNRDICAMDRAHSSGISGASGVNGLTVLAEYRLRVIVTDRGIPPLSSSVILFVRIVPNAPMDSPDSPLRQPGQLPPYLVDRYNPRVGLSSAYDNPSGGNMDGTNQRLGKLHASLTPSLASDSRPGNESPLLTSLSSPDVFWAATICLTIATGVLIFLIVLITMVTCHRRMKPVARHNDGPGETRQNEWAQSDEGTYDSRYESRPFDNVEMNISKNSPAGEELFTLSDEPSMNLYVWSGRLKSTGNSPDLHGTGLCGSPKLTSMTGYSHLMTTMPHCRTLQNPLVQRSDLGRVDVLLRRSPSNASPCNANYEGYQKLMPTPRVNELDSRTSAHNTANTFNLALTNPVTSSVPRSNGRRDTQPSFHSEEDLRKVPSTTGTGLGAGVTGTLPRAPSTFASVTQKSCDTIDPEKSVAKSVGKKKNEVSFV</sequence>
<dbReference type="WBParaSite" id="ECPE_0000243401-mRNA-1">
    <property type="protein sequence ID" value="ECPE_0000243401-mRNA-1"/>
    <property type="gene ID" value="ECPE_0000243401"/>
</dbReference>
<evidence type="ECO:0000313" key="13">
    <source>
        <dbReference type="Proteomes" id="UP000272942"/>
    </source>
</evidence>
<reference evidence="14" key="1">
    <citation type="submission" date="2016-06" db="UniProtKB">
        <authorList>
            <consortium name="WormBaseParasite"/>
        </authorList>
    </citation>
    <scope>IDENTIFICATION</scope>
</reference>
<feature type="compositionally biased region" description="Polar residues" evidence="9">
    <location>
        <begin position="618"/>
        <end position="627"/>
    </location>
</feature>
<keyword evidence="13" id="KW-1185">Reference proteome</keyword>
<dbReference type="OrthoDB" id="6252479at2759"/>
<keyword evidence="6 10" id="KW-0472">Membrane</keyword>
<evidence type="ECO:0000256" key="5">
    <source>
        <dbReference type="ARBA" id="ARBA00022989"/>
    </source>
</evidence>
<evidence type="ECO:0000256" key="6">
    <source>
        <dbReference type="ARBA" id="ARBA00023136"/>
    </source>
</evidence>
<comment type="subcellular location">
    <subcellularLocation>
        <location evidence="1">Membrane</location>
        <topology evidence="1">Single-pass membrane protein</topology>
    </subcellularLocation>
</comment>
<dbReference type="EMBL" id="UZAN01039610">
    <property type="protein sequence ID" value="VDP66463.1"/>
    <property type="molecule type" value="Genomic_DNA"/>
</dbReference>
<evidence type="ECO:0000256" key="1">
    <source>
        <dbReference type="ARBA" id="ARBA00004167"/>
    </source>
</evidence>
<dbReference type="GO" id="GO:0005886">
    <property type="term" value="C:plasma membrane"/>
    <property type="evidence" value="ECO:0007669"/>
    <property type="project" value="InterPro"/>
</dbReference>
<dbReference type="SUPFAM" id="SSF49313">
    <property type="entry name" value="Cadherin-like"/>
    <property type="match status" value="2"/>
</dbReference>
<evidence type="ECO:0000256" key="3">
    <source>
        <dbReference type="ARBA" id="ARBA00022737"/>
    </source>
</evidence>